<accession>A0ABY0HLF8</accession>
<keyword evidence="3" id="KW-1185">Reference proteome</keyword>
<reference evidence="2 3" key="1">
    <citation type="submission" date="2018-06" db="EMBL/GenBank/DDBJ databases">
        <title>Complete Genomes of Monosporascus.</title>
        <authorList>
            <person name="Robinson A.J."/>
            <person name="Natvig D.O."/>
        </authorList>
    </citation>
    <scope>NUCLEOTIDE SEQUENCE [LARGE SCALE GENOMIC DNA]</scope>
    <source>
        <strain evidence="2 3">CBS 609.92</strain>
    </source>
</reference>
<dbReference type="PANTHER" id="PTHR43662:SF5">
    <property type="entry name" value="DUF1996 DOMAIN-CONTAINING PROTEIN"/>
    <property type="match status" value="1"/>
</dbReference>
<feature type="domain" description="DUF1996" evidence="1">
    <location>
        <begin position="50"/>
        <end position="97"/>
    </location>
</feature>
<dbReference type="EMBL" id="QJNS01000003">
    <property type="protein sequence ID" value="RYO95289.1"/>
    <property type="molecule type" value="Genomic_DNA"/>
</dbReference>
<comment type="caution">
    <text evidence="2">The sequence shown here is derived from an EMBL/GenBank/DDBJ whole genome shotgun (WGS) entry which is preliminary data.</text>
</comment>
<dbReference type="PANTHER" id="PTHR43662">
    <property type="match status" value="1"/>
</dbReference>
<gene>
    <name evidence="2" type="ORF">DL762_000172</name>
</gene>
<name>A0ABY0HLF8_9PEZI</name>
<feature type="domain" description="DUF1996" evidence="1">
    <location>
        <begin position="111"/>
        <end position="199"/>
    </location>
</feature>
<dbReference type="Proteomes" id="UP000294003">
    <property type="component" value="Unassembled WGS sequence"/>
</dbReference>
<dbReference type="Pfam" id="PF09362">
    <property type="entry name" value="DUF1996"/>
    <property type="match status" value="2"/>
</dbReference>
<evidence type="ECO:0000313" key="3">
    <source>
        <dbReference type="Proteomes" id="UP000294003"/>
    </source>
</evidence>
<evidence type="ECO:0000313" key="2">
    <source>
        <dbReference type="EMBL" id="RYO95289.1"/>
    </source>
</evidence>
<proteinExistence type="predicted"/>
<organism evidence="2 3">
    <name type="scientific">Monosporascus cannonballus</name>
    <dbReference type="NCBI Taxonomy" id="155416"/>
    <lineage>
        <taxon>Eukaryota</taxon>
        <taxon>Fungi</taxon>
        <taxon>Dikarya</taxon>
        <taxon>Ascomycota</taxon>
        <taxon>Pezizomycotina</taxon>
        <taxon>Sordariomycetes</taxon>
        <taxon>Xylariomycetidae</taxon>
        <taxon>Xylariales</taxon>
        <taxon>Xylariales incertae sedis</taxon>
        <taxon>Monosporascus</taxon>
    </lineage>
</organism>
<evidence type="ECO:0000259" key="1">
    <source>
        <dbReference type="Pfam" id="PF09362"/>
    </source>
</evidence>
<dbReference type="InterPro" id="IPR018535">
    <property type="entry name" value="DUF1996"/>
</dbReference>
<sequence length="229" mass="25077">MVASDFVTPNLLLAHAPRRSSPPPSHFRLLCPAHAALRFGCSTLSIQRLDPLIEPGNIPSQHLHHIAGGSVCNASMKGGIGEQASCMTCIFSEEFSQLQDRAPVLQGTERHLQAGWDGENVDSPDHQSHMYSIGRAGFRPAGPWRASRSVRMPQLAYDTMWDTVQFDGLWPADGLPQPFAPSYNDDKGCGTHAKHVFGWKGDSLQGAMDSECMFQGCGHSVLERRAWPT</sequence>
<protein>
    <recommendedName>
        <fullName evidence="1">DUF1996 domain-containing protein</fullName>
    </recommendedName>
</protein>